<dbReference type="EMBL" id="BRPJ01000097">
    <property type="protein sequence ID" value="GLB32548.1"/>
    <property type="molecule type" value="Genomic_DNA"/>
</dbReference>
<evidence type="ECO:0000313" key="2">
    <source>
        <dbReference type="Proteomes" id="UP001419084"/>
    </source>
</evidence>
<organism evidence="1 2">
    <name type="scientific">Lacrimispora amygdalina</name>
    <dbReference type="NCBI Taxonomy" id="253257"/>
    <lineage>
        <taxon>Bacteria</taxon>
        <taxon>Bacillati</taxon>
        <taxon>Bacillota</taxon>
        <taxon>Clostridia</taxon>
        <taxon>Lachnospirales</taxon>
        <taxon>Lachnospiraceae</taxon>
        <taxon>Lacrimispora</taxon>
    </lineage>
</organism>
<reference evidence="1 2" key="1">
    <citation type="journal article" date="2024" name="Int. J. Syst. Evol. Microbiol.">
        <title>Lacrimispora brassicae sp. nov. isolated from fermented cabbage, and proposal of Clostridium indicum Gundawar et al. 2019 and Clostridium methoxybenzovorans Mechichi et al. 1999 as heterotypic synonyms of Lacrimispora amygdalina (Parshina et al. 2003) Haas and Blanchard 2020 and Lacrimispora indolis (McClung and McCoy 1957) Haas and Blanchard 2020, respectively.</title>
        <authorList>
            <person name="Kobayashi H."/>
            <person name="Tanizawa Y."/>
            <person name="Sakamoto M."/>
            <person name="Ohkuma M."/>
            <person name="Tohno M."/>
        </authorList>
    </citation>
    <scope>NUCLEOTIDE SEQUENCE [LARGE SCALE GENOMIC DNA]</scope>
    <source>
        <strain evidence="1 2">DSM 12857</strain>
    </source>
</reference>
<dbReference type="InterPro" id="IPR016181">
    <property type="entry name" value="Acyl_CoA_acyltransferase"/>
</dbReference>
<dbReference type="SUPFAM" id="SSF55729">
    <property type="entry name" value="Acyl-CoA N-acyltransferases (Nat)"/>
    <property type="match status" value="1"/>
</dbReference>
<accession>A0ABQ5MCI5</accession>
<proteinExistence type="predicted"/>
<dbReference type="Gene3D" id="3.40.630.30">
    <property type="match status" value="1"/>
</dbReference>
<evidence type="ECO:0000313" key="1">
    <source>
        <dbReference type="EMBL" id="GLB32548.1"/>
    </source>
</evidence>
<sequence>MRYAFENTDFDEVFSYQKATNIPSRKVAEKIGMSLREEYADEKNIKTSVYSITRSQFSAMNINV</sequence>
<name>A0ABQ5MCI5_9FIRM</name>
<gene>
    <name evidence="1" type="ORF">LAD12857_44710</name>
</gene>
<dbReference type="Proteomes" id="UP001419084">
    <property type="component" value="Unassembled WGS sequence"/>
</dbReference>
<comment type="caution">
    <text evidence="1">The sequence shown here is derived from an EMBL/GenBank/DDBJ whole genome shotgun (WGS) entry which is preliminary data.</text>
</comment>
<evidence type="ECO:0008006" key="3">
    <source>
        <dbReference type="Google" id="ProtNLM"/>
    </source>
</evidence>
<keyword evidence="2" id="KW-1185">Reference proteome</keyword>
<protein>
    <recommendedName>
        <fullName evidence="3">N-acetyltransferase domain-containing protein</fullName>
    </recommendedName>
</protein>